<dbReference type="PANTHER" id="PTHR19847:SF7">
    <property type="entry name" value="DDB1- AND CUL4-ASSOCIATED FACTOR 11"/>
    <property type="match status" value="1"/>
</dbReference>
<dbReference type="Gene3D" id="2.130.10.10">
    <property type="entry name" value="YVTN repeat-like/Quinoprotein amine dehydrogenase"/>
    <property type="match status" value="2"/>
</dbReference>
<keyword evidence="4" id="KW-1185">Reference proteome</keyword>
<dbReference type="EMBL" id="JASNQZ010000011">
    <property type="protein sequence ID" value="KAL0951703.1"/>
    <property type="molecule type" value="Genomic_DNA"/>
</dbReference>
<proteinExistence type="predicted"/>
<dbReference type="Proteomes" id="UP001556367">
    <property type="component" value="Unassembled WGS sequence"/>
</dbReference>
<keyword evidence="1" id="KW-0853">WD repeat</keyword>
<name>A0ABR3J891_9AGAR</name>
<reference evidence="4" key="1">
    <citation type="submission" date="2024-06" db="EMBL/GenBank/DDBJ databases">
        <title>Multi-omics analyses provide insights into the biosynthesis of the anticancer antibiotic pleurotin in Hohenbuehelia grisea.</title>
        <authorList>
            <person name="Weaver J.A."/>
            <person name="Alberti F."/>
        </authorList>
    </citation>
    <scope>NUCLEOTIDE SEQUENCE [LARGE SCALE GENOMIC DNA]</scope>
    <source>
        <strain evidence="4">T-177</strain>
    </source>
</reference>
<dbReference type="PROSITE" id="PS50294">
    <property type="entry name" value="WD_REPEATS_REGION"/>
    <property type="match status" value="2"/>
</dbReference>
<dbReference type="InterPro" id="IPR015943">
    <property type="entry name" value="WD40/YVTN_repeat-like_dom_sf"/>
</dbReference>
<dbReference type="SMART" id="SM00320">
    <property type="entry name" value="WD40"/>
    <property type="match status" value="5"/>
</dbReference>
<feature type="compositionally biased region" description="Acidic residues" evidence="2">
    <location>
        <begin position="66"/>
        <end position="79"/>
    </location>
</feature>
<dbReference type="PANTHER" id="PTHR19847">
    <property type="entry name" value="DDB1- AND CUL4-ASSOCIATED FACTOR 11"/>
    <property type="match status" value="1"/>
</dbReference>
<feature type="region of interest" description="Disordered" evidence="2">
    <location>
        <begin position="63"/>
        <end position="98"/>
    </location>
</feature>
<dbReference type="SUPFAM" id="SSF50978">
    <property type="entry name" value="WD40 repeat-like"/>
    <property type="match status" value="1"/>
</dbReference>
<dbReference type="InterPro" id="IPR051859">
    <property type="entry name" value="DCAF"/>
</dbReference>
<protein>
    <recommendedName>
        <fullName evidence="5">WD40 repeat-like protein</fullName>
    </recommendedName>
</protein>
<evidence type="ECO:0000313" key="3">
    <source>
        <dbReference type="EMBL" id="KAL0951703.1"/>
    </source>
</evidence>
<gene>
    <name evidence="3" type="ORF">HGRIS_008378</name>
</gene>
<accession>A0ABR3J891</accession>
<dbReference type="Pfam" id="PF00400">
    <property type="entry name" value="WD40"/>
    <property type="match status" value="3"/>
</dbReference>
<feature type="repeat" description="WD" evidence="1">
    <location>
        <begin position="329"/>
        <end position="372"/>
    </location>
</feature>
<evidence type="ECO:0008006" key="5">
    <source>
        <dbReference type="Google" id="ProtNLM"/>
    </source>
</evidence>
<evidence type="ECO:0000313" key="4">
    <source>
        <dbReference type="Proteomes" id="UP001556367"/>
    </source>
</evidence>
<dbReference type="PROSITE" id="PS50082">
    <property type="entry name" value="WD_REPEATS_2"/>
    <property type="match status" value="2"/>
</dbReference>
<organism evidence="3 4">
    <name type="scientific">Hohenbuehelia grisea</name>
    <dbReference type="NCBI Taxonomy" id="104357"/>
    <lineage>
        <taxon>Eukaryota</taxon>
        <taxon>Fungi</taxon>
        <taxon>Dikarya</taxon>
        <taxon>Basidiomycota</taxon>
        <taxon>Agaricomycotina</taxon>
        <taxon>Agaricomycetes</taxon>
        <taxon>Agaricomycetidae</taxon>
        <taxon>Agaricales</taxon>
        <taxon>Pleurotineae</taxon>
        <taxon>Pleurotaceae</taxon>
        <taxon>Hohenbuehelia</taxon>
    </lineage>
</organism>
<sequence>MQSNWDNGSDNADASANDDVSSVLSSLFGLQGANRRDNGQQYTISTQGITLADLSRLLNRGGIRIEDDDDDDDYEDEEFSPPGETADAPLAVPTGEPDPVGVELLMSGEFGSVSNKMRSREDERNVARHFLNRGSSSRPVHTKEPYLQDLVPNTNGTAVAKFDDNVYTAQFSADSSFFYTCGQDFRLHVFDMSAMPDSSGQTPRRHERNHEDQHLQTNLKVLKSVQGHHGRWTITDANLSPDNERLIYSSLHPTVYMTSVHDDSTLQTPIPFADTPSARRRRTWLDDYSSDSFGIYSTRFSADGNEVIAGGSGMIFVYDLLANRRTVKIMAHDDDVNSCTWADTASGNVLVSASDDSYLKVWDRRSLGSSNTPSGVLVGHTEGITYVSAKGDGRYVISNGKDQALRLWDLRKMRSSAEFERMGYNNYGMRGFDYR</sequence>
<evidence type="ECO:0000256" key="2">
    <source>
        <dbReference type="SAM" id="MobiDB-lite"/>
    </source>
</evidence>
<feature type="repeat" description="WD" evidence="1">
    <location>
        <begin position="377"/>
        <end position="418"/>
    </location>
</feature>
<comment type="caution">
    <text evidence="3">The sequence shown here is derived from an EMBL/GenBank/DDBJ whole genome shotgun (WGS) entry which is preliminary data.</text>
</comment>
<dbReference type="InterPro" id="IPR001680">
    <property type="entry name" value="WD40_rpt"/>
</dbReference>
<dbReference type="InterPro" id="IPR036322">
    <property type="entry name" value="WD40_repeat_dom_sf"/>
</dbReference>
<evidence type="ECO:0000256" key="1">
    <source>
        <dbReference type="PROSITE-ProRule" id="PRU00221"/>
    </source>
</evidence>